<feature type="chain" id="PRO_5005248522" evidence="1">
    <location>
        <begin position="28"/>
        <end position="996"/>
    </location>
</feature>
<proteinExistence type="predicted"/>
<dbReference type="Proteomes" id="UP000036367">
    <property type="component" value="Unassembled WGS sequence"/>
</dbReference>
<sequence>MTITLSTKLAFAIVAGCFIACMTPVQLAWSVDQEPSTPDMPSPQTEMLAASEFDDRVQTTLRWWSDRDQWRSDVIQATRHPDPEIADRARWVQSQWQRGILTDTPTKLVNVLAKVTPAEAIEVLLEAGRFNAATVAIEEASGTIEYEAILARVSLVVESRYPIYARIAILQDSLPDLIAFLNLASANKKMALCRDDLIRRPGDSPTLPASAENWREDQRAEALCVMHLLRGNHDAATEIAQQHDELAQQNLAGTDETNSSRHSLNRVVRMVISDWNAIAEESSQAAKRLEQSAQKGTPVSKLNARDEAIRHWSDTLIAATRSGNTSLRQEAIQALTRDNSKSLSPSYETLRWRSLLIHGEVDTAIDILEKQSPREAASVAIKTSRHARGLQLLGFDAEQLDTHLEQWLDEAIGQQRSVPEKELTSGSDVAPQDKVLDCLALMRVAIDVGRNDIAYRIATQLSDSRLYVKASPGRESVLTRHFVLATLAATAKTDWIFELAAPEKPSLLSRLSLRLVSRVVDPTSEELLYYLNWFLFQHRPDWSTEQCFLTACEIARAEPKDVRRHREWIDLLGEHLRSGESESDLQLRTKVDEYTLSESDIPSSEQWKLLFEAHGRPDLVRAIVRGQANNGDLQAQLNLLTDRHRDEWHAPTPEDFESIWQELTSEPQTVLNSGLRDDAMIGFEIVLQQFLFAQRDGDQPLADQLGEQLRVMAASPSTDMRQKMADALAGAGMWDLAEDLYQSLLLVTAFESDETLALMDIARAYNRFVLRRTTATSPDEGNAAEAELERLPSTVIEKRQRAICWYDLGFAGTLAASDYQEINYVTLPQLILRNQLELILQSDQQQLTSEEQQEVKRLFELLLRLEPIDIHSAELMLPRIKQLGMTELADEWLNRIVDAGQQHMRQFPLDATAANNVAWCAVRNHSRLDDALDLSRQAVAMEPDSAVYRDTLAEILAQRGEITQALQLERTSLLDDPGQWHLHLQIDRFESMKQAE</sequence>
<dbReference type="AlphaFoldDB" id="A0A0J1BB92"/>
<keyword evidence="3" id="KW-1185">Reference proteome</keyword>
<dbReference type="STRING" id="595434.RISK_004299"/>
<protein>
    <submittedName>
        <fullName evidence="2">C-compound and carbohydrate utilization</fullName>
    </submittedName>
</protein>
<reference evidence="2" key="1">
    <citation type="submission" date="2015-05" db="EMBL/GenBank/DDBJ databases">
        <title>Permanent draft genome of Rhodopirellula islandicus K833.</title>
        <authorList>
            <person name="Kizina J."/>
            <person name="Richter M."/>
            <person name="Glockner F.O."/>
            <person name="Harder J."/>
        </authorList>
    </citation>
    <scope>NUCLEOTIDE SEQUENCE [LARGE SCALE GENOMIC DNA]</scope>
    <source>
        <strain evidence="2">K833</strain>
    </source>
</reference>
<dbReference type="SUPFAM" id="SSF48452">
    <property type="entry name" value="TPR-like"/>
    <property type="match status" value="1"/>
</dbReference>
<dbReference type="EMBL" id="LECT01000031">
    <property type="protein sequence ID" value="KLU03892.1"/>
    <property type="molecule type" value="Genomic_DNA"/>
</dbReference>
<keyword evidence="1" id="KW-0732">Signal</keyword>
<organism evidence="2 3">
    <name type="scientific">Rhodopirellula islandica</name>
    <dbReference type="NCBI Taxonomy" id="595434"/>
    <lineage>
        <taxon>Bacteria</taxon>
        <taxon>Pseudomonadati</taxon>
        <taxon>Planctomycetota</taxon>
        <taxon>Planctomycetia</taxon>
        <taxon>Pirellulales</taxon>
        <taxon>Pirellulaceae</taxon>
        <taxon>Rhodopirellula</taxon>
    </lineage>
</organism>
<dbReference type="Gene3D" id="1.25.40.10">
    <property type="entry name" value="Tetratricopeptide repeat domain"/>
    <property type="match status" value="1"/>
</dbReference>
<evidence type="ECO:0000313" key="2">
    <source>
        <dbReference type="EMBL" id="KLU03892.1"/>
    </source>
</evidence>
<comment type="caution">
    <text evidence="2">The sequence shown here is derived from an EMBL/GenBank/DDBJ whole genome shotgun (WGS) entry which is preliminary data.</text>
</comment>
<feature type="signal peptide" evidence="1">
    <location>
        <begin position="1"/>
        <end position="27"/>
    </location>
</feature>
<accession>A0A0J1BB92</accession>
<evidence type="ECO:0000313" key="3">
    <source>
        <dbReference type="Proteomes" id="UP000036367"/>
    </source>
</evidence>
<dbReference type="PATRIC" id="fig|595434.4.peg.4077"/>
<dbReference type="OrthoDB" id="222645at2"/>
<name>A0A0J1BB92_RHOIS</name>
<dbReference type="InterPro" id="IPR011990">
    <property type="entry name" value="TPR-like_helical_dom_sf"/>
</dbReference>
<evidence type="ECO:0000256" key="1">
    <source>
        <dbReference type="SAM" id="SignalP"/>
    </source>
</evidence>
<gene>
    <name evidence="2" type="ORF">RISK_004299</name>
</gene>